<sequence length="207" mass="22942">MLVRAYQEAKTRAQSHEPTAHSSSDLETQSSGFASSDQMMLREARQMPSARRMTKRSSSASGASSGRAAGGLGRVRARRTTVQNRTAVHGNTVKKGVHRLANQAKKRANVRSAARPLRPQSRVLPKQHASIQEVLQELRSTKQQLSQLQAIQMQLNDVQTQLSQQLEVLKGSIRETKESQIQRSAGESDTRTTEKTNLDNRSIPSEM</sequence>
<dbReference type="EMBL" id="LJCO01000052">
    <property type="protein sequence ID" value="KPV43340.1"/>
    <property type="molecule type" value="Genomic_DNA"/>
</dbReference>
<name>A0A0P9GR21_9BACL</name>
<feature type="compositionally biased region" description="Basic and acidic residues" evidence="1">
    <location>
        <begin position="7"/>
        <end position="19"/>
    </location>
</feature>
<accession>A0A0P9GR21</accession>
<feature type="compositionally biased region" description="Polar residues" evidence="1">
    <location>
        <begin position="20"/>
        <end position="38"/>
    </location>
</feature>
<keyword evidence="3" id="KW-1185">Reference proteome</keyword>
<gene>
    <name evidence="2" type="ORF">AN477_12865</name>
</gene>
<feature type="region of interest" description="Disordered" evidence="1">
    <location>
        <begin position="103"/>
        <end position="126"/>
    </location>
</feature>
<feature type="compositionally biased region" description="Low complexity" evidence="1">
    <location>
        <begin position="56"/>
        <end position="67"/>
    </location>
</feature>
<evidence type="ECO:0000313" key="2">
    <source>
        <dbReference type="EMBL" id="KPV43340.1"/>
    </source>
</evidence>
<feature type="region of interest" description="Disordered" evidence="1">
    <location>
        <begin position="172"/>
        <end position="207"/>
    </location>
</feature>
<proteinExistence type="predicted"/>
<feature type="region of interest" description="Disordered" evidence="1">
    <location>
        <begin position="1"/>
        <end position="91"/>
    </location>
</feature>
<dbReference type="STRING" id="471514.AN477_12865"/>
<evidence type="ECO:0000256" key="1">
    <source>
        <dbReference type="SAM" id="MobiDB-lite"/>
    </source>
</evidence>
<feature type="compositionally biased region" description="Basic and acidic residues" evidence="1">
    <location>
        <begin position="172"/>
        <end position="198"/>
    </location>
</feature>
<dbReference type="Proteomes" id="UP000050482">
    <property type="component" value="Unassembled WGS sequence"/>
</dbReference>
<protein>
    <submittedName>
        <fullName evidence="2">Uncharacterized protein</fullName>
    </submittedName>
</protein>
<comment type="caution">
    <text evidence="2">The sequence shown here is derived from an EMBL/GenBank/DDBJ whole genome shotgun (WGS) entry which is preliminary data.</text>
</comment>
<dbReference type="PATRIC" id="fig|471514.4.peg.2393"/>
<evidence type="ECO:0000313" key="3">
    <source>
        <dbReference type="Proteomes" id="UP000050482"/>
    </source>
</evidence>
<dbReference type="AlphaFoldDB" id="A0A0P9GR21"/>
<organism evidence="2 3">
    <name type="scientific">Alicyclobacillus ferrooxydans</name>
    <dbReference type="NCBI Taxonomy" id="471514"/>
    <lineage>
        <taxon>Bacteria</taxon>
        <taxon>Bacillati</taxon>
        <taxon>Bacillota</taxon>
        <taxon>Bacilli</taxon>
        <taxon>Bacillales</taxon>
        <taxon>Alicyclobacillaceae</taxon>
        <taxon>Alicyclobacillus</taxon>
    </lineage>
</organism>
<reference evidence="2 3" key="1">
    <citation type="submission" date="2015-09" db="EMBL/GenBank/DDBJ databases">
        <title>Draft genome sequence of Alicyclobacillus ferrooxydans DSM 22381.</title>
        <authorList>
            <person name="Hemp J."/>
        </authorList>
    </citation>
    <scope>NUCLEOTIDE SEQUENCE [LARGE SCALE GENOMIC DNA]</scope>
    <source>
        <strain evidence="2 3">TC-34</strain>
    </source>
</reference>